<gene>
    <name evidence="13" type="primary">arlS</name>
    <name evidence="13" type="ORF">BFL34_01157</name>
</gene>
<evidence type="ECO:0000256" key="10">
    <source>
        <dbReference type="SAM" id="Phobius"/>
    </source>
</evidence>
<keyword evidence="10" id="KW-0472">Membrane</keyword>
<accession>A0A251Y7U5</accession>
<evidence type="ECO:0000256" key="7">
    <source>
        <dbReference type="ARBA" id="ARBA00022777"/>
    </source>
</evidence>
<dbReference type="Gene3D" id="1.10.287.130">
    <property type="match status" value="1"/>
</dbReference>
<keyword evidence="4" id="KW-0597">Phosphoprotein</keyword>
<dbReference type="PANTHER" id="PTHR45436">
    <property type="entry name" value="SENSOR HISTIDINE KINASE YKOH"/>
    <property type="match status" value="1"/>
</dbReference>
<dbReference type="InterPro" id="IPR050428">
    <property type="entry name" value="TCS_sensor_his_kinase"/>
</dbReference>
<dbReference type="CDD" id="cd06225">
    <property type="entry name" value="HAMP"/>
    <property type="match status" value="1"/>
</dbReference>
<feature type="domain" description="Histidine kinase" evidence="11">
    <location>
        <begin position="137"/>
        <end position="348"/>
    </location>
</feature>
<sequence length="354" mass="37397">MPARGPERRRGPSVRNRLALAYTGLIVVTGIAMILAVQATVRIMNGANIAVLYQVAAGTVVVIAALGGLASWLLAGRLLRPLQELDRMAREVDETTLDTRIGMAGPRDEIRSLADTFDGMVARLEAAFTSRALFAANASHELRTPLATMKTMIQVALRTERDPETRDTLEGLLRTVDGMTGTTAALLELAAAREPRRDEVVDLSARVAAALRDQADACARAGITVTADLPPVTVTGDARLLDHLVGNLVRNAVVHNVAGGWIRVHVAARAHLPGSAVLEVGNSGEVVPEEDVPLLTEPFHRVRRRTSGGHGLGLALVRAVADAHHAEVRIVPRATGGLVVEVAFPPPTGAAAPA</sequence>
<dbReference type="SMART" id="SM00304">
    <property type="entry name" value="HAMP"/>
    <property type="match status" value="1"/>
</dbReference>
<name>A0A251Y7U5_9MICO</name>
<evidence type="ECO:0000259" key="12">
    <source>
        <dbReference type="PROSITE" id="PS50885"/>
    </source>
</evidence>
<feature type="transmembrane region" description="Helical" evidence="10">
    <location>
        <begin position="51"/>
        <end position="75"/>
    </location>
</feature>
<dbReference type="InterPro" id="IPR036097">
    <property type="entry name" value="HisK_dim/P_sf"/>
</dbReference>
<keyword evidence="7 13" id="KW-0418">Kinase</keyword>
<dbReference type="Proteomes" id="UP000194837">
    <property type="component" value="Unassembled WGS sequence"/>
</dbReference>
<dbReference type="SMART" id="SM00388">
    <property type="entry name" value="HisKA"/>
    <property type="match status" value="1"/>
</dbReference>
<dbReference type="GO" id="GO:0000155">
    <property type="term" value="F:phosphorelay sensor kinase activity"/>
    <property type="evidence" value="ECO:0007669"/>
    <property type="project" value="InterPro"/>
</dbReference>
<dbReference type="Gene3D" id="6.10.340.10">
    <property type="match status" value="1"/>
</dbReference>
<dbReference type="Pfam" id="PF00512">
    <property type="entry name" value="HisKA"/>
    <property type="match status" value="1"/>
</dbReference>
<feature type="domain" description="HAMP" evidence="12">
    <location>
        <begin position="76"/>
        <end position="129"/>
    </location>
</feature>
<dbReference type="InterPro" id="IPR003661">
    <property type="entry name" value="HisK_dim/P_dom"/>
</dbReference>
<dbReference type="AlphaFoldDB" id="A0A251Y7U5"/>
<keyword evidence="5" id="KW-0808">Transferase</keyword>
<evidence type="ECO:0000256" key="3">
    <source>
        <dbReference type="ARBA" id="ARBA00012438"/>
    </source>
</evidence>
<dbReference type="PROSITE" id="PS50109">
    <property type="entry name" value="HIS_KIN"/>
    <property type="match status" value="1"/>
</dbReference>
<evidence type="ECO:0000313" key="13">
    <source>
        <dbReference type="EMBL" id="OUE20342.1"/>
    </source>
</evidence>
<reference evidence="13 14" key="1">
    <citation type="submission" date="2016-08" db="EMBL/GenBank/DDBJ databases">
        <title>Genome sequence of Clavibacter michiganensis spp strain CFBP7494.</title>
        <authorList>
            <person name="Thapa S.P."/>
            <person name="Coaker G."/>
            <person name="Jacques M.-A."/>
        </authorList>
    </citation>
    <scope>NUCLEOTIDE SEQUENCE [LARGE SCALE GENOMIC DNA]</scope>
    <source>
        <strain evidence="13">CFBP7494</strain>
    </source>
</reference>
<dbReference type="EC" id="2.7.13.3" evidence="3"/>
<evidence type="ECO:0000256" key="2">
    <source>
        <dbReference type="ARBA" id="ARBA00004236"/>
    </source>
</evidence>
<dbReference type="EMBL" id="MDJW01000008">
    <property type="protein sequence ID" value="OUE20342.1"/>
    <property type="molecule type" value="Genomic_DNA"/>
</dbReference>
<dbReference type="InterPro" id="IPR003594">
    <property type="entry name" value="HATPase_dom"/>
</dbReference>
<comment type="catalytic activity">
    <reaction evidence="1">
        <text>ATP + protein L-histidine = ADP + protein N-phospho-L-histidine.</text>
        <dbReference type="EC" id="2.7.13.3"/>
    </reaction>
</comment>
<dbReference type="RefSeq" id="WP_086520977.1">
    <property type="nucleotide sequence ID" value="NZ_MDJW01000008.1"/>
</dbReference>
<dbReference type="SUPFAM" id="SSF158472">
    <property type="entry name" value="HAMP domain-like"/>
    <property type="match status" value="1"/>
</dbReference>
<keyword evidence="8 10" id="KW-1133">Transmembrane helix</keyword>
<evidence type="ECO:0000313" key="14">
    <source>
        <dbReference type="Proteomes" id="UP000194837"/>
    </source>
</evidence>
<keyword evidence="9" id="KW-0902">Two-component regulatory system</keyword>
<dbReference type="GO" id="GO:0005886">
    <property type="term" value="C:plasma membrane"/>
    <property type="evidence" value="ECO:0007669"/>
    <property type="project" value="UniProtKB-SubCell"/>
</dbReference>
<dbReference type="SMART" id="SM00387">
    <property type="entry name" value="HATPase_c"/>
    <property type="match status" value="1"/>
</dbReference>
<evidence type="ECO:0000259" key="11">
    <source>
        <dbReference type="PROSITE" id="PS50109"/>
    </source>
</evidence>
<dbReference type="InterPro" id="IPR005467">
    <property type="entry name" value="His_kinase_dom"/>
</dbReference>
<feature type="transmembrane region" description="Helical" evidence="10">
    <location>
        <begin position="20"/>
        <end position="39"/>
    </location>
</feature>
<dbReference type="CDD" id="cd00082">
    <property type="entry name" value="HisKA"/>
    <property type="match status" value="1"/>
</dbReference>
<evidence type="ECO:0000256" key="9">
    <source>
        <dbReference type="ARBA" id="ARBA00023012"/>
    </source>
</evidence>
<dbReference type="Gene3D" id="3.30.565.10">
    <property type="entry name" value="Histidine kinase-like ATPase, C-terminal domain"/>
    <property type="match status" value="1"/>
</dbReference>
<dbReference type="InterPro" id="IPR003660">
    <property type="entry name" value="HAMP_dom"/>
</dbReference>
<evidence type="ECO:0000256" key="8">
    <source>
        <dbReference type="ARBA" id="ARBA00022989"/>
    </source>
</evidence>
<comment type="caution">
    <text evidence="13">The sequence shown here is derived from an EMBL/GenBank/DDBJ whole genome shotgun (WGS) entry which is preliminary data.</text>
</comment>
<evidence type="ECO:0000256" key="4">
    <source>
        <dbReference type="ARBA" id="ARBA00022553"/>
    </source>
</evidence>
<evidence type="ECO:0000256" key="6">
    <source>
        <dbReference type="ARBA" id="ARBA00022692"/>
    </source>
</evidence>
<keyword evidence="6 10" id="KW-0812">Transmembrane</keyword>
<organism evidence="13 14">
    <name type="scientific">Clavibacter michiganensis</name>
    <dbReference type="NCBI Taxonomy" id="28447"/>
    <lineage>
        <taxon>Bacteria</taxon>
        <taxon>Bacillati</taxon>
        <taxon>Actinomycetota</taxon>
        <taxon>Actinomycetes</taxon>
        <taxon>Micrococcales</taxon>
        <taxon>Microbacteriaceae</taxon>
        <taxon>Clavibacter</taxon>
    </lineage>
</organism>
<dbReference type="PROSITE" id="PS50885">
    <property type="entry name" value="HAMP"/>
    <property type="match status" value="1"/>
</dbReference>
<protein>
    <recommendedName>
        <fullName evidence="3">histidine kinase</fullName>
        <ecNumber evidence="3">2.7.13.3</ecNumber>
    </recommendedName>
</protein>
<evidence type="ECO:0000256" key="1">
    <source>
        <dbReference type="ARBA" id="ARBA00000085"/>
    </source>
</evidence>
<dbReference type="PANTHER" id="PTHR45436:SF5">
    <property type="entry name" value="SENSOR HISTIDINE KINASE TRCS"/>
    <property type="match status" value="1"/>
</dbReference>
<evidence type="ECO:0000256" key="5">
    <source>
        <dbReference type="ARBA" id="ARBA00022679"/>
    </source>
</evidence>
<dbReference type="SUPFAM" id="SSF47384">
    <property type="entry name" value="Homodimeric domain of signal transducing histidine kinase"/>
    <property type="match status" value="1"/>
</dbReference>
<dbReference type="Pfam" id="PF02518">
    <property type="entry name" value="HATPase_c"/>
    <property type="match status" value="1"/>
</dbReference>
<dbReference type="SUPFAM" id="SSF55874">
    <property type="entry name" value="ATPase domain of HSP90 chaperone/DNA topoisomerase II/histidine kinase"/>
    <property type="match status" value="1"/>
</dbReference>
<dbReference type="Pfam" id="PF00672">
    <property type="entry name" value="HAMP"/>
    <property type="match status" value="1"/>
</dbReference>
<proteinExistence type="predicted"/>
<dbReference type="InterPro" id="IPR036890">
    <property type="entry name" value="HATPase_C_sf"/>
</dbReference>
<comment type="subcellular location">
    <subcellularLocation>
        <location evidence="2">Cell membrane</location>
    </subcellularLocation>
</comment>